<protein>
    <submittedName>
        <fullName evidence="1">Uncharacterized protein</fullName>
    </submittedName>
</protein>
<organism evidence="1 2">
    <name type="scientific">Zhihengliuella flava</name>
    <dbReference type="NCBI Taxonomy" id="1285193"/>
    <lineage>
        <taxon>Bacteria</taxon>
        <taxon>Bacillati</taxon>
        <taxon>Actinomycetota</taxon>
        <taxon>Actinomycetes</taxon>
        <taxon>Micrococcales</taxon>
        <taxon>Micrococcaceae</taxon>
        <taxon>Zhihengliuella</taxon>
    </lineage>
</organism>
<evidence type="ECO:0000313" key="2">
    <source>
        <dbReference type="Proteomes" id="UP000625033"/>
    </source>
</evidence>
<gene>
    <name evidence="1" type="ORF">IW252_000007</name>
</gene>
<evidence type="ECO:0000313" key="1">
    <source>
        <dbReference type="EMBL" id="MBG6083240.1"/>
    </source>
</evidence>
<keyword evidence="2" id="KW-1185">Reference proteome</keyword>
<dbReference type="EMBL" id="JADOTZ010000001">
    <property type="protein sequence ID" value="MBG6083240.1"/>
    <property type="molecule type" value="Genomic_DNA"/>
</dbReference>
<accession>A0A931GDR3</accession>
<dbReference type="RefSeq" id="WP_196834699.1">
    <property type="nucleotide sequence ID" value="NZ_JADOTZ010000001.1"/>
</dbReference>
<name>A0A931GDR3_9MICC</name>
<dbReference type="AlphaFoldDB" id="A0A931GDR3"/>
<comment type="caution">
    <text evidence="1">The sequence shown here is derived from an EMBL/GenBank/DDBJ whole genome shotgun (WGS) entry which is preliminary data.</text>
</comment>
<proteinExistence type="predicted"/>
<reference evidence="1" key="1">
    <citation type="submission" date="2020-11" db="EMBL/GenBank/DDBJ databases">
        <title>Sequencing the genomes of 1000 actinobacteria strains.</title>
        <authorList>
            <person name="Klenk H.-P."/>
        </authorList>
    </citation>
    <scope>NUCLEOTIDE SEQUENCE</scope>
    <source>
        <strain evidence="1">DSM 26152</strain>
    </source>
</reference>
<sequence>MKRVPGSRHYRALPGGIKQLAADPKVAGRACNDAAMDLAGNANSVGDSTYASAPAIVTGGWANDRRAGAAVRETTKHWRDWRDGVLLRVARSMEVRG</sequence>
<dbReference type="Proteomes" id="UP000625033">
    <property type="component" value="Unassembled WGS sequence"/>
</dbReference>